<dbReference type="InterPro" id="IPR011929">
    <property type="entry name" value="Phage_pept_NlpC/P60"/>
</dbReference>
<protein>
    <submittedName>
        <fullName evidence="6">Peptidase</fullName>
    </submittedName>
</protein>
<keyword evidence="3" id="KW-0378">Hydrolase</keyword>
<dbReference type="InterPro" id="IPR000064">
    <property type="entry name" value="NLP_P60_dom"/>
</dbReference>
<keyword evidence="7" id="KW-1185">Reference proteome</keyword>
<name>V5SG64_9HYPH</name>
<dbReference type="SUPFAM" id="SSF54001">
    <property type="entry name" value="Cysteine proteinases"/>
    <property type="match status" value="1"/>
</dbReference>
<accession>V5SG64</accession>
<evidence type="ECO:0000259" key="5">
    <source>
        <dbReference type="PROSITE" id="PS51935"/>
    </source>
</evidence>
<organism evidence="6 7">
    <name type="scientific">Hyphomicrobium nitrativorans NL23</name>
    <dbReference type="NCBI Taxonomy" id="1029756"/>
    <lineage>
        <taxon>Bacteria</taxon>
        <taxon>Pseudomonadati</taxon>
        <taxon>Pseudomonadota</taxon>
        <taxon>Alphaproteobacteria</taxon>
        <taxon>Hyphomicrobiales</taxon>
        <taxon>Hyphomicrobiaceae</taxon>
        <taxon>Hyphomicrobium</taxon>
    </lineage>
</organism>
<dbReference type="AlphaFoldDB" id="V5SG64"/>
<comment type="similarity">
    <text evidence="1">Belongs to the peptidase C40 family.</text>
</comment>
<dbReference type="Proteomes" id="UP000018542">
    <property type="component" value="Chromosome"/>
</dbReference>
<dbReference type="NCBIfam" id="TIGR02219">
    <property type="entry name" value="phage_NlpC_fam"/>
    <property type="match status" value="1"/>
</dbReference>
<evidence type="ECO:0000256" key="2">
    <source>
        <dbReference type="ARBA" id="ARBA00022670"/>
    </source>
</evidence>
<reference evidence="6 7" key="1">
    <citation type="journal article" date="2014" name="Genome Announc.">
        <title>Complete Genome Sequence of Hyphomicrobium nitrativorans Strain NL23, a Denitrifying Bacterium Isolated from Biofilm of a Methanol-Fed Denitrification System Treating Seawater at the Montreal Biodome.</title>
        <authorList>
            <person name="Martineau C."/>
            <person name="Villeneuve C."/>
            <person name="Mauffrey F."/>
            <person name="Villemur R."/>
        </authorList>
    </citation>
    <scope>NUCLEOTIDE SEQUENCE [LARGE SCALE GENOMIC DNA]</scope>
    <source>
        <strain evidence="6">NL23</strain>
    </source>
</reference>
<evidence type="ECO:0000256" key="4">
    <source>
        <dbReference type="ARBA" id="ARBA00022807"/>
    </source>
</evidence>
<gene>
    <name evidence="6" type="ORF">W911_12465</name>
</gene>
<dbReference type="PATRIC" id="fig|1029756.8.peg.2589"/>
<dbReference type="GO" id="GO:0008234">
    <property type="term" value="F:cysteine-type peptidase activity"/>
    <property type="evidence" value="ECO:0007669"/>
    <property type="project" value="UniProtKB-KW"/>
</dbReference>
<evidence type="ECO:0000256" key="1">
    <source>
        <dbReference type="ARBA" id="ARBA00007074"/>
    </source>
</evidence>
<dbReference type="PROSITE" id="PS51935">
    <property type="entry name" value="NLPC_P60"/>
    <property type="match status" value="1"/>
</dbReference>
<dbReference type="KEGG" id="hni:W911_12465"/>
<proteinExistence type="inferred from homology"/>
<sequence length="159" mass="17820">MIVKEQRARYRAHGGDEIVVAARRWIGTPYHHQASVVGVGADCLGLIRGVWREIYGEDAETPPGYSRDWGEASGKETLIEAALRHLVPRREGEPEIGDVLIFRMKPGAIAKHAALRATADTMIHAMEHCRAAEVPFSPWWRRRLAASFAFPGTVRSWPR</sequence>
<keyword evidence="2" id="KW-0645">Protease</keyword>
<evidence type="ECO:0000313" key="7">
    <source>
        <dbReference type="Proteomes" id="UP000018542"/>
    </source>
</evidence>
<dbReference type="STRING" id="1029756.W911_12465"/>
<dbReference type="InterPro" id="IPR038765">
    <property type="entry name" value="Papain-like_cys_pep_sf"/>
</dbReference>
<dbReference type="Pfam" id="PF00877">
    <property type="entry name" value="NLPC_P60"/>
    <property type="match status" value="1"/>
</dbReference>
<evidence type="ECO:0000313" key="6">
    <source>
        <dbReference type="EMBL" id="AHB49035.1"/>
    </source>
</evidence>
<keyword evidence="4" id="KW-0788">Thiol protease</keyword>
<evidence type="ECO:0000256" key="3">
    <source>
        <dbReference type="ARBA" id="ARBA00022801"/>
    </source>
</evidence>
<dbReference type="GO" id="GO:0006508">
    <property type="term" value="P:proteolysis"/>
    <property type="evidence" value="ECO:0007669"/>
    <property type="project" value="UniProtKB-KW"/>
</dbReference>
<dbReference type="EMBL" id="CP006912">
    <property type="protein sequence ID" value="AHB49035.1"/>
    <property type="molecule type" value="Genomic_DNA"/>
</dbReference>
<dbReference type="HOGENOM" id="CLU_115301_1_0_5"/>
<dbReference type="Gene3D" id="3.90.1720.10">
    <property type="entry name" value="endopeptidase domain like (from Nostoc punctiforme)"/>
    <property type="match status" value="1"/>
</dbReference>
<feature type="domain" description="NlpC/P60" evidence="5">
    <location>
        <begin position="12"/>
        <end position="151"/>
    </location>
</feature>